<name>A0A934IFE6_9RHOB</name>
<keyword evidence="2" id="KW-0813">Transport</keyword>
<keyword evidence="3" id="KW-1003">Cell membrane</keyword>
<dbReference type="InterPro" id="IPR004776">
    <property type="entry name" value="Mem_transp_PIN-like"/>
</dbReference>
<evidence type="ECO:0000256" key="4">
    <source>
        <dbReference type="ARBA" id="ARBA00022692"/>
    </source>
</evidence>
<evidence type="ECO:0000256" key="2">
    <source>
        <dbReference type="ARBA" id="ARBA00022448"/>
    </source>
</evidence>
<proteinExistence type="predicted"/>
<dbReference type="RefSeq" id="WP_198914949.1">
    <property type="nucleotide sequence ID" value="NZ_JAEKPD010000002.1"/>
</dbReference>
<keyword evidence="9" id="KW-1185">Reference proteome</keyword>
<dbReference type="Proteomes" id="UP000642488">
    <property type="component" value="Unassembled WGS sequence"/>
</dbReference>
<sequence length="299" mass="30777">MIGILVQDILPVFAMLALGFGLGRGGIVAASEARAVNRVSFLVLQPALILPLMVGADLSEFQPAPLAGYALSEAAMFAAAFAVARHVFGRELREAWLLGMAAMFVNSLLYVWPISFLIYGSEAALPITAIVIWDTAFFFAFFILSMEILSGSGDTKATLRRIAANPVLIAIVLGGAVNLAGLALPVPVANALGFAGPAAAPMTLFALGVILSGTPVRPTPTVAGMAALKLGAFPALVFGVTALIAPGSDWSPLMVLTAAGPSGAMPFALALLYGVRTDTIAPVIVWTSILSLISLATLA</sequence>
<dbReference type="AlphaFoldDB" id="A0A934IFE6"/>
<evidence type="ECO:0000313" key="9">
    <source>
        <dbReference type="Proteomes" id="UP000642488"/>
    </source>
</evidence>
<evidence type="ECO:0000256" key="5">
    <source>
        <dbReference type="ARBA" id="ARBA00022989"/>
    </source>
</evidence>
<dbReference type="GO" id="GO:0016020">
    <property type="term" value="C:membrane"/>
    <property type="evidence" value="ECO:0007669"/>
    <property type="project" value="UniProtKB-SubCell"/>
</dbReference>
<keyword evidence="6 7" id="KW-0472">Membrane</keyword>
<feature type="transmembrane region" description="Helical" evidence="7">
    <location>
        <begin position="35"/>
        <end position="54"/>
    </location>
</feature>
<keyword evidence="4 7" id="KW-0812">Transmembrane</keyword>
<feature type="transmembrane region" description="Helical" evidence="7">
    <location>
        <begin position="280"/>
        <end position="298"/>
    </location>
</feature>
<evidence type="ECO:0000313" key="8">
    <source>
        <dbReference type="EMBL" id="MBJ3761771.1"/>
    </source>
</evidence>
<comment type="caution">
    <text evidence="8">The sequence shown here is derived from an EMBL/GenBank/DDBJ whole genome shotgun (WGS) entry which is preliminary data.</text>
</comment>
<protein>
    <submittedName>
        <fullName evidence="8">AEC family transporter</fullName>
    </submittedName>
</protein>
<feature type="transmembrane region" description="Helical" evidence="7">
    <location>
        <begin position="253"/>
        <end position="273"/>
    </location>
</feature>
<comment type="subcellular location">
    <subcellularLocation>
        <location evidence="1">Membrane</location>
        <topology evidence="1">Multi-pass membrane protein</topology>
    </subcellularLocation>
</comment>
<keyword evidence="5 7" id="KW-1133">Transmembrane helix</keyword>
<dbReference type="GO" id="GO:0055085">
    <property type="term" value="P:transmembrane transport"/>
    <property type="evidence" value="ECO:0007669"/>
    <property type="project" value="InterPro"/>
</dbReference>
<gene>
    <name evidence="8" type="ORF">ILP92_03285</name>
</gene>
<feature type="transmembrane region" description="Helical" evidence="7">
    <location>
        <begin position="125"/>
        <end position="146"/>
    </location>
</feature>
<dbReference type="PANTHER" id="PTHR36838">
    <property type="entry name" value="AUXIN EFFLUX CARRIER FAMILY PROTEIN"/>
    <property type="match status" value="1"/>
</dbReference>
<accession>A0A934IFE6</accession>
<feature type="transmembrane region" description="Helical" evidence="7">
    <location>
        <begin position="6"/>
        <end position="23"/>
    </location>
</feature>
<evidence type="ECO:0000256" key="6">
    <source>
        <dbReference type="ARBA" id="ARBA00023136"/>
    </source>
</evidence>
<dbReference type="PANTHER" id="PTHR36838:SF3">
    <property type="entry name" value="TRANSPORTER AUXIN EFFLUX CARRIER EC FAMILY"/>
    <property type="match status" value="1"/>
</dbReference>
<feature type="transmembrane region" description="Helical" evidence="7">
    <location>
        <begin position="96"/>
        <end position="119"/>
    </location>
</feature>
<reference evidence="8" key="1">
    <citation type="submission" date="2020-12" db="EMBL/GenBank/DDBJ databases">
        <title>Bacterial taxonomy.</title>
        <authorList>
            <person name="Pan X."/>
        </authorList>
    </citation>
    <scope>NUCLEOTIDE SEQUENCE</scope>
    <source>
        <strain evidence="8">KCTC 52957</strain>
    </source>
</reference>
<feature type="transmembrane region" description="Helical" evidence="7">
    <location>
        <begin position="226"/>
        <end position="247"/>
    </location>
</feature>
<dbReference type="EMBL" id="JAEKPD010000002">
    <property type="protein sequence ID" value="MBJ3761771.1"/>
    <property type="molecule type" value="Genomic_DNA"/>
</dbReference>
<organism evidence="8 9">
    <name type="scientific">Palleronia pontilimi</name>
    <dbReference type="NCBI Taxonomy" id="1964209"/>
    <lineage>
        <taxon>Bacteria</taxon>
        <taxon>Pseudomonadati</taxon>
        <taxon>Pseudomonadota</taxon>
        <taxon>Alphaproteobacteria</taxon>
        <taxon>Rhodobacterales</taxon>
        <taxon>Roseobacteraceae</taxon>
        <taxon>Palleronia</taxon>
    </lineage>
</organism>
<feature type="transmembrane region" description="Helical" evidence="7">
    <location>
        <begin position="167"/>
        <end position="188"/>
    </location>
</feature>
<evidence type="ECO:0000256" key="1">
    <source>
        <dbReference type="ARBA" id="ARBA00004141"/>
    </source>
</evidence>
<feature type="transmembrane region" description="Helical" evidence="7">
    <location>
        <begin position="194"/>
        <end position="214"/>
    </location>
</feature>
<feature type="transmembrane region" description="Helical" evidence="7">
    <location>
        <begin position="66"/>
        <end position="84"/>
    </location>
</feature>
<dbReference type="Pfam" id="PF03547">
    <property type="entry name" value="Mem_trans"/>
    <property type="match status" value="1"/>
</dbReference>
<evidence type="ECO:0000256" key="7">
    <source>
        <dbReference type="SAM" id="Phobius"/>
    </source>
</evidence>
<evidence type="ECO:0000256" key="3">
    <source>
        <dbReference type="ARBA" id="ARBA00022475"/>
    </source>
</evidence>